<dbReference type="BRENDA" id="3.2.1.132">
    <property type="organism ID" value="3331"/>
</dbReference>
<feature type="active site" description="Nucleophile" evidence="2">
    <location>
        <position position="69"/>
    </location>
</feature>
<comment type="similarity">
    <text evidence="1">Belongs to the glycosyl hydrolase 46 family.</text>
</comment>
<feature type="active site" description="Proton donor" evidence="2">
    <location>
        <position position="51"/>
    </location>
</feature>
<evidence type="ECO:0000256" key="1">
    <source>
        <dbReference type="PIRNR" id="PIRNR036551"/>
    </source>
</evidence>
<feature type="chain" id="PRO_5038739483" description="Chitosanase" evidence="3">
    <location>
        <begin position="26"/>
        <end position="266"/>
    </location>
</feature>
<dbReference type="EMBL" id="EF159153">
    <property type="protein sequence ID" value="ABM91442.1"/>
    <property type="molecule type" value="Genomic_DNA"/>
</dbReference>
<dbReference type="CAZy" id="GH46">
    <property type="family name" value="Glycoside Hydrolase Family 46"/>
</dbReference>
<dbReference type="GO" id="GO:0005975">
    <property type="term" value="P:carbohydrate metabolic process"/>
    <property type="evidence" value="ECO:0007669"/>
    <property type="project" value="UniProtKB-UniRule"/>
</dbReference>
<dbReference type="InterPro" id="IPR023099">
    <property type="entry name" value="Glyco_hydro_46_N"/>
</dbReference>
<dbReference type="GO" id="GO:0005576">
    <property type="term" value="C:extracellular region"/>
    <property type="evidence" value="ECO:0007669"/>
    <property type="project" value="UniProtKB-SubCell"/>
</dbReference>
<dbReference type="AlphaFoldDB" id="A7KBW5"/>
<feature type="signal peptide" evidence="3">
    <location>
        <begin position="1"/>
        <end position="25"/>
    </location>
</feature>
<dbReference type="PROSITE" id="PS60000">
    <property type="entry name" value="CHITOSANASE_46_80"/>
    <property type="match status" value="1"/>
</dbReference>
<evidence type="ECO:0000256" key="3">
    <source>
        <dbReference type="SAM" id="SignalP"/>
    </source>
</evidence>
<dbReference type="PROSITE" id="PS51257">
    <property type="entry name" value="PROKAR_LIPOPROTEIN"/>
    <property type="match status" value="1"/>
</dbReference>
<keyword evidence="1" id="KW-0326">Glycosidase</keyword>
<evidence type="ECO:0000313" key="4">
    <source>
        <dbReference type="EMBL" id="ABM91442.1"/>
    </source>
</evidence>
<dbReference type="SUPFAM" id="SSF53955">
    <property type="entry name" value="Lysozyme-like"/>
    <property type="match status" value="1"/>
</dbReference>
<sequence>MKIQRLVALAAAVSLSIGLSGCAASAETAGTVDLDAPVQKDTAMSLVSSFENSSTDWQAQYGYLEDIADGRGYTGGLIGFTSGTGDMLELVRAHSASSPGNPLEQYIPALEAVNGTGSHAGLGQGFEQAWADAAETSEFRAAQDAERDRVYFDPAVAQGKADGLSALGQFAYYDTLVVHGPGSQRDAFGGIRAEALSAALPPSQGGDETEYLEAFFDARNVIMREEPAHADTSRIDTAQRVFLQNGNFDLERPLTWSVYGDQFSLN</sequence>
<accession>A7KBW5</accession>
<dbReference type="InterPro" id="IPR000400">
    <property type="entry name" value="Glyco_hydro_46"/>
</dbReference>
<comment type="subcellular location">
    <subcellularLocation>
        <location evidence="1">Secreted</location>
    </subcellularLocation>
</comment>
<dbReference type="SMR" id="A7KBW5"/>
<dbReference type="InterPro" id="IPR023346">
    <property type="entry name" value="Lysozyme-like_dom_sf"/>
</dbReference>
<comment type="function">
    <text evidence="1">Aids in the defense against invading fungal pathogens by degrading their cell wall chitosan.</text>
</comment>
<protein>
    <recommendedName>
        <fullName evidence="1">Chitosanase</fullName>
        <ecNumber evidence="1">3.2.1.132</ecNumber>
    </recommendedName>
</protein>
<reference evidence="4" key="1">
    <citation type="submission" date="2006-12" db="EMBL/GenBank/DDBJ databases">
        <authorList>
            <person name="Zhang J.Q."/>
            <person name="Sun Y.Y."/>
        </authorList>
    </citation>
    <scope>NUCLEOTIDE SEQUENCE</scope>
    <source>
        <strain evidence="4">OU01</strain>
    </source>
</reference>
<keyword evidence="1" id="KW-0964">Secreted</keyword>
<dbReference type="Gene3D" id="1.20.141.10">
    <property type="entry name" value="Chitosanase, subunit A, domain 1"/>
    <property type="match status" value="1"/>
</dbReference>
<name>A7KBW5_9MICO</name>
<proteinExistence type="inferred from homology"/>
<dbReference type="Gene3D" id="3.30.386.10">
    <property type="entry name" value="Chitosanase, subunit A, domain 2"/>
    <property type="match status" value="1"/>
</dbReference>
<reference evidence="4" key="2">
    <citation type="journal article" date="2007" name="Biotechnol. Lett.">
        <title>Molecular cloning, expression and characterization of a chitosanase from Microbacterium sp.</title>
        <authorList>
            <person name="Zhang J."/>
            <person name="Sun Y."/>
        </authorList>
    </citation>
    <scope>NUCLEOTIDE SEQUENCE</scope>
    <source>
        <strain evidence="4">OU01</strain>
    </source>
</reference>
<keyword evidence="3" id="KW-0732">Signal</keyword>
<dbReference type="CDD" id="cd00978">
    <property type="entry name" value="chitosanase_GH46"/>
    <property type="match status" value="1"/>
</dbReference>
<organism evidence="4">
    <name type="scientific">Microbacterium sp. OU01</name>
    <dbReference type="NCBI Taxonomy" id="420770"/>
    <lineage>
        <taxon>Bacteria</taxon>
        <taxon>Bacillati</taxon>
        <taxon>Actinomycetota</taxon>
        <taxon>Actinomycetes</taxon>
        <taxon>Micrococcales</taxon>
        <taxon>Microbacteriaceae</taxon>
        <taxon>Microbacterium</taxon>
    </lineage>
</organism>
<dbReference type="Pfam" id="PF01374">
    <property type="entry name" value="Glyco_hydro_46"/>
    <property type="match status" value="1"/>
</dbReference>
<keyword evidence="1" id="KW-0378">Hydrolase</keyword>
<dbReference type="PIRSF" id="PIRSF036551">
    <property type="entry name" value="Chitosanase"/>
    <property type="match status" value="1"/>
</dbReference>
<dbReference type="EC" id="3.2.1.132" evidence="1"/>
<dbReference type="GO" id="GO:0016977">
    <property type="term" value="F:chitosanase activity"/>
    <property type="evidence" value="ECO:0007669"/>
    <property type="project" value="UniProtKB-UniRule"/>
</dbReference>
<comment type="catalytic activity">
    <reaction evidence="1">
        <text>Endohydrolysis of beta-(1-&gt;4)-linkages between D-glucosamine residues in a partly acetylated chitosan.</text>
        <dbReference type="EC" id="3.2.1.132"/>
    </reaction>
</comment>
<evidence type="ECO:0000256" key="2">
    <source>
        <dbReference type="PIRSR" id="PIRSR036551-1"/>
    </source>
</evidence>